<evidence type="ECO:0000256" key="3">
    <source>
        <dbReference type="SAM" id="MobiDB-lite"/>
    </source>
</evidence>
<dbReference type="InterPro" id="IPR038153">
    <property type="entry name" value="EvaA-like_sf"/>
</dbReference>
<dbReference type="SUPFAM" id="SSF53474">
    <property type="entry name" value="alpha/beta-Hydrolases"/>
    <property type="match status" value="1"/>
</dbReference>
<dbReference type="PANTHER" id="PTHR11487">
    <property type="entry name" value="THIOESTERASE"/>
    <property type="match status" value="1"/>
</dbReference>
<dbReference type="Gene3D" id="3.90.79.40">
    <property type="entry name" value="EvaA sugar 2,3-dehydratase subunit"/>
    <property type="match status" value="2"/>
</dbReference>
<dbReference type="Pfam" id="PF00975">
    <property type="entry name" value="Thioesterase"/>
    <property type="match status" value="1"/>
</dbReference>
<dbReference type="Pfam" id="PF03559">
    <property type="entry name" value="Hexose_dehydrat"/>
    <property type="match status" value="2"/>
</dbReference>
<comment type="similarity">
    <text evidence="1">Belongs to the thioesterase family.</text>
</comment>
<feature type="compositionally biased region" description="Low complexity" evidence="3">
    <location>
        <begin position="304"/>
        <end position="323"/>
    </location>
</feature>
<gene>
    <name evidence="5" type="primary">cbm6</name>
</gene>
<dbReference type="GO" id="GO:0008610">
    <property type="term" value="P:lipid biosynthetic process"/>
    <property type="evidence" value="ECO:0007669"/>
    <property type="project" value="TreeGrafter"/>
</dbReference>
<dbReference type="GO" id="GO:0016829">
    <property type="term" value="F:lyase activity"/>
    <property type="evidence" value="ECO:0007669"/>
    <property type="project" value="InterPro"/>
</dbReference>
<name>A0A0P0K5W8_STRTH</name>
<keyword evidence="2" id="KW-0378">Hydrolase</keyword>
<reference evidence="5" key="1">
    <citation type="submission" date="2015-05" db="EMBL/GenBank/DDBJ databases">
        <title>Characterization of AcyB2 and Trm22 as positive transcriptional regulators for Carbomycin biosynthesis in Streptomyces thermotolerans ATCC 11416.</title>
        <authorList>
            <person name="Zhong J."/>
            <person name="Dai J."/>
            <person name="Wang Y."/>
            <person name="He W."/>
        </authorList>
    </citation>
    <scope>NUCLEOTIDE SEQUENCE</scope>
    <source>
        <strain evidence="5">ATCC 11416</strain>
    </source>
</reference>
<sequence>MTPVSTSADLRNLCDLWLRRYRPSTAPVARLACFPHAGGSASAFLPLIRELPQEIEVLAVQYPGRQDRRAEPLVDSIEQLAAPLADVLQAQTGPPLVLFGHSMGATVAYEVARILEQRGAGPAALVVSGRRAPTVNTVSAVHLYDDDRLIEELRSLDGTDSSLLSDPELLELVLPAIRNDYRAVGHYVHRPGTPLSCPLTVLTGADDPNVSAAEAAAWSQVAAADPHVHTWPGGHFFLFERPTEVCAAVVGAIAPALPPGTPPLLPGPAGRGYGTPGPSAQTPGPATGDPGPVGQVAGTPGRSAGIPGRAHGAPGHPAGPAHGRGARRPEPGAVFGADYVDRRRTAERVRVSADAADSRVHPMAEVPGWLDGYARAHHFHAEPIPFDRLRRWYFEPGTGDLRHESGRFFAVEGLRTGSDNDPADRVQPIIAQPEVGLLGILAHEFDGVLHFLMQAKPEPGNVNGLQLSPTVQATRSNFDEVHHGRPTPFLDWFIQHPGRRVLADSIQSEQADWFLHKHNRNMVVETDAVVEADDAFRWLTLGQIRQLMLQDDLVNMDTRSVLACLPTAGGASHGAGTPDGGEEFAGALRKSFYGEAEPLYEPHAITGCLTDVRALRILRQQSVPLEQAYAHGWERTETTIRHRDGRHFEIMAVEVNAERREVASWTQPLLRPCSQGLVALITRRFDGVLHALVAARSGAGTLNVAEFGPSVQCRPAELSGDAPPYLDYVRACGTDRIRYDVIHSEEGGRFYHARNRYLVIEAGAEIRADCPPGFRWATFGQLTELLAHGNYLNVELRTLITCAHATY</sequence>
<dbReference type="EMBL" id="KR818745">
    <property type="protein sequence ID" value="ALK28495.1"/>
    <property type="molecule type" value="Genomic_DNA"/>
</dbReference>
<proteinExistence type="inferred from homology"/>
<accession>A0A0P0K5W8</accession>
<evidence type="ECO:0000256" key="2">
    <source>
        <dbReference type="ARBA" id="ARBA00022801"/>
    </source>
</evidence>
<dbReference type="GO" id="GO:0016787">
    <property type="term" value="F:hydrolase activity"/>
    <property type="evidence" value="ECO:0007669"/>
    <property type="project" value="UniProtKB-KW"/>
</dbReference>
<feature type="domain" description="Thioesterase TesA-like" evidence="4">
    <location>
        <begin position="32"/>
        <end position="232"/>
    </location>
</feature>
<evidence type="ECO:0000313" key="5">
    <source>
        <dbReference type="EMBL" id="ALK28495.1"/>
    </source>
</evidence>
<protein>
    <submittedName>
        <fullName evidence="5">Putative NDP-hexose 2,3-dehydratase/thioesterase</fullName>
    </submittedName>
</protein>
<evidence type="ECO:0000256" key="1">
    <source>
        <dbReference type="ARBA" id="ARBA00007169"/>
    </source>
</evidence>
<dbReference type="AlphaFoldDB" id="A0A0P0K5W8"/>
<dbReference type="InterPro" id="IPR020802">
    <property type="entry name" value="TesA-like"/>
</dbReference>
<organism evidence="5">
    <name type="scientific">Streptomyces thermotolerans</name>
    <dbReference type="NCBI Taxonomy" id="80858"/>
    <lineage>
        <taxon>Bacteria</taxon>
        <taxon>Bacillati</taxon>
        <taxon>Actinomycetota</taxon>
        <taxon>Actinomycetes</taxon>
        <taxon>Kitasatosporales</taxon>
        <taxon>Streptomycetaceae</taxon>
        <taxon>Streptomyces</taxon>
    </lineage>
</organism>
<dbReference type="InterPro" id="IPR012223">
    <property type="entry name" value="TEII"/>
</dbReference>
<evidence type="ECO:0000259" key="4">
    <source>
        <dbReference type="SMART" id="SM00824"/>
    </source>
</evidence>
<dbReference type="InterPro" id="IPR005212">
    <property type="entry name" value="EvaA-like"/>
</dbReference>
<dbReference type="SMART" id="SM00824">
    <property type="entry name" value="PKS_TE"/>
    <property type="match status" value="1"/>
</dbReference>
<feature type="region of interest" description="Disordered" evidence="3">
    <location>
        <begin position="261"/>
        <end position="333"/>
    </location>
</feature>
<dbReference type="Gene3D" id="3.40.50.1820">
    <property type="entry name" value="alpha/beta hydrolase"/>
    <property type="match status" value="1"/>
</dbReference>
<dbReference type="InterPro" id="IPR029058">
    <property type="entry name" value="AB_hydrolase_fold"/>
</dbReference>
<dbReference type="InterPro" id="IPR001031">
    <property type="entry name" value="Thioesterase"/>
</dbReference>
<dbReference type="PANTHER" id="PTHR11487:SF0">
    <property type="entry name" value="S-ACYL FATTY ACID SYNTHASE THIOESTERASE, MEDIUM CHAIN"/>
    <property type="match status" value="1"/>
</dbReference>